<dbReference type="GO" id="GO:0000270">
    <property type="term" value="P:peptidoglycan metabolic process"/>
    <property type="evidence" value="ECO:0007669"/>
    <property type="project" value="TreeGrafter"/>
</dbReference>
<comment type="caution">
    <text evidence="3">The sequence shown here is derived from an EMBL/GenBank/DDBJ whole genome shotgun (WGS) entry which is preliminary data.</text>
</comment>
<dbReference type="Gene3D" id="3.40.50.620">
    <property type="entry name" value="HUPs"/>
    <property type="match status" value="1"/>
</dbReference>
<dbReference type="GO" id="GO:0043164">
    <property type="term" value="P:Gram-negative-bacterium-type cell wall biogenesis"/>
    <property type="evidence" value="ECO:0007669"/>
    <property type="project" value="TreeGrafter"/>
</dbReference>
<dbReference type="OrthoDB" id="9782395at2"/>
<name>A0A2A7MHF5_9CLOT</name>
<dbReference type="CDD" id="cd06259">
    <property type="entry name" value="YdcF-like"/>
    <property type="match status" value="1"/>
</dbReference>
<dbReference type="GO" id="GO:0005886">
    <property type="term" value="C:plasma membrane"/>
    <property type="evidence" value="ECO:0007669"/>
    <property type="project" value="TreeGrafter"/>
</dbReference>
<feature type="transmembrane region" description="Helical" evidence="1">
    <location>
        <begin position="30"/>
        <end position="47"/>
    </location>
</feature>
<dbReference type="EMBL" id="PDCJ01000001">
    <property type="protein sequence ID" value="PEG30957.1"/>
    <property type="molecule type" value="Genomic_DNA"/>
</dbReference>
<evidence type="ECO:0000313" key="4">
    <source>
        <dbReference type="Proteomes" id="UP000220840"/>
    </source>
</evidence>
<feature type="domain" description="DUF218" evidence="2">
    <location>
        <begin position="94"/>
        <end position="227"/>
    </location>
</feature>
<keyword evidence="4" id="KW-1185">Reference proteome</keyword>
<keyword evidence="1" id="KW-0472">Membrane</keyword>
<dbReference type="Proteomes" id="UP000220840">
    <property type="component" value="Unassembled WGS sequence"/>
</dbReference>
<organism evidence="3 4">
    <name type="scientific">Clostridium neonatale</name>
    <dbReference type="NCBI Taxonomy" id="137838"/>
    <lineage>
        <taxon>Bacteria</taxon>
        <taxon>Bacillati</taxon>
        <taxon>Bacillota</taxon>
        <taxon>Clostridia</taxon>
        <taxon>Eubacteriales</taxon>
        <taxon>Clostridiaceae</taxon>
        <taxon>Clostridium</taxon>
    </lineage>
</organism>
<feature type="transmembrane region" description="Helical" evidence="1">
    <location>
        <begin position="7"/>
        <end position="24"/>
    </location>
</feature>
<dbReference type="RefSeq" id="WP_058295121.1">
    <property type="nucleotide sequence ID" value="NZ_CAMRXJ010000067.1"/>
</dbReference>
<keyword evidence="1" id="KW-0812">Transmembrane</keyword>
<dbReference type="InterPro" id="IPR051599">
    <property type="entry name" value="Cell_Envelope_Assoc"/>
</dbReference>
<sequence length="253" mass="28739">MKYYIDIILGILLLIYILLINLISTSKVAFTLPIVILGIMLIIYHFIKNKLRQFAYYGNVKKVLIKLVAVGCIIYAFIECSIIAYPKHSTESSEYIIVLGGALSKGKTPSIILQGRLDPAIKCVNENNKDAYIIVSGGQGADEKVSEAEAMEKYLIEHGISKEKIIFEDKSRNTNENFQYSKEKIEEHSNKKIDKVKVKIVTTDFHALRSRIIAKRHGYSNVDNYSSATKWYLIPISYVREGFAMVKTVLFDK</sequence>
<dbReference type="STRING" id="137838.GCA_001458595_02331"/>
<dbReference type="PANTHER" id="PTHR30336:SF4">
    <property type="entry name" value="ENVELOPE BIOGENESIS FACTOR ELYC"/>
    <property type="match status" value="1"/>
</dbReference>
<protein>
    <submittedName>
        <fullName evidence="3">YdcF family protein</fullName>
    </submittedName>
</protein>
<evidence type="ECO:0000313" key="3">
    <source>
        <dbReference type="EMBL" id="PEG30957.1"/>
    </source>
</evidence>
<feature type="transmembrane region" description="Helical" evidence="1">
    <location>
        <begin position="67"/>
        <end position="85"/>
    </location>
</feature>
<keyword evidence="1" id="KW-1133">Transmembrane helix</keyword>
<dbReference type="PANTHER" id="PTHR30336">
    <property type="entry name" value="INNER MEMBRANE PROTEIN, PROBABLE PERMEASE"/>
    <property type="match status" value="1"/>
</dbReference>
<gene>
    <name evidence="3" type="ORF">CQ394_04330</name>
</gene>
<accession>A0A2A7MHF5</accession>
<dbReference type="InterPro" id="IPR003848">
    <property type="entry name" value="DUF218"/>
</dbReference>
<evidence type="ECO:0000259" key="2">
    <source>
        <dbReference type="Pfam" id="PF02698"/>
    </source>
</evidence>
<evidence type="ECO:0000256" key="1">
    <source>
        <dbReference type="SAM" id="Phobius"/>
    </source>
</evidence>
<reference evidence="3 4" key="1">
    <citation type="submission" date="2017-10" db="EMBL/GenBank/DDBJ databases">
        <title>Effective Description of Clostridium neonatale sp. nov. linked to necrotizing enterocolitis in neonates and a clarification of species assignable to the genus Clostridium (Prazmowski 1880) emend. Lawson and Rainey 2016.</title>
        <authorList>
            <person name="Bernard K."/>
            <person name="Burdz T."/>
            <person name="Wiebe D."/>
            <person name="Balcewich B."/>
            <person name="Alfa M."/>
            <person name="Bernier A.-M."/>
        </authorList>
    </citation>
    <scope>NUCLEOTIDE SEQUENCE [LARGE SCALE GENOMIC DNA]</scope>
    <source>
        <strain evidence="3 4">LCDC99A005</strain>
    </source>
</reference>
<dbReference type="InterPro" id="IPR014729">
    <property type="entry name" value="Rossmann-like_a/b/a_fold"/>
</dbReference>
<dbReference type="AlphaFoldDB" id="A0A2A7MHF5"/>
<proteinExistence type="predicted"/>
<dbReference type="Pfam" id="PF02698">
    <property type="entry name" value="DUF218"/>
    <property type="match status" value="1"/>
</dbReference>